<dbReference type="Gene3D" id="3.40.50.2300">
    <property type="match status" value="1"/>
</dbReference>
<dbReference type="InterPro" id="IPR016032">
    <property type="entry name" value="Sig_transdc_resp-reg_C-effctor"/>
</dbReference>
<dbReference type="GO" id="GO:0006355">
    <property type="term" value="P:regulation of DNA-templated transcription"/>
    <property type="evidence" value="ECO:0007669"/>
    <property type="project" value="InterPro"/>
</dbReference>
<dbReference type="GO" id="GO:0000156">
    <property type="term" value="F:phosphorelay response regulator activity"/>
    <property type="evidence" value="ECO:0007669"/>
    <property type="project" value="TreeGrafter"/>
</dbReference>
<dbReference type="CDD" id="cd17574">
    <property type="entry name" value="REC_OmpR"/>
    <property type="match status" value="1"/>
</dbReference>
<dbReference type="EMBL" id="CP002116">
    <property type="protein sequence ID" value="ADK80183.1"/>
    <property type="molecule type" value="Genomic_DNA"/>
</dbReference>
<evidence type="ECO:0000313" key="10">
    <source>
        <dbReference type="EMBL" id="ADK80183.1"/>
    </source>
</evidence>
<name>E1R0T4_SEDSS</name>
<evidence type="ECO:0000256" key="3">
    <source>
        <dbReference type="ARBA" id="ARBA00023015"/>
    </source>
</evidence>
<dbReference type="PANTHER" id="PTHR48111">
    <property type="entry name" value="REGULATOR OF RPOS"/>
    <property type="match status" value="1"/>
</dbReference>
<evidence type="ECO:0000256" key="2">
    <source>
        <dbReference type="ARBA" id="ARBA00023012"/>
    </source>
</evidence>
<organism evidence="10 11">
    <name type="scientific">Sediminispirochaeta smaragdinae (strain DSM 11293 / JCM 15392 / SEBR 4228)</name>
    <name type="common">Spirochaeta smaragdinae</name>
    <dbReference type="NCBI Taxonomy" id="573413"/>
    <lineage>
        <taxon>Bacteria</taxon>
        <taxon>Pseudomonadati</taxon>
        <taxon>Spirochaetota</taxon>
        <taxon>Spirochaetia</taxon>
        <taxon>Spirochaetales</taxon>
        <taxon>Spirochaetaceae</taxon>
        <taxon>Sediminispirochaeta</taxon>
    </lineage>
</organism>
<dbReference type="SUPFAM" id="SSF52172">
    <property type="entry name" value="CheY-like"/>
    <property type="match status" value="1"/>
</dbReference>
<dbReference type="InterPro" id="IPR011006">
    <property type="entry name" value="CheY-like_superfamily"/>
</dbReference>
<keyword evidence="5" id="KW-0804">Transcription</keyword>
<dbReference type="Proteomes" id="UP000002318">
    <property type="component" value="Chromosome"/>
</dbReference>
<dbReference type="GO" id="GO:0032993">
    <property type="term" value="C:protein-DNA complex"/>
    <property type="evidence" value="ECO:0007669"/>
    <property type="project" value="TreeGrafter"/>
</dbReference>
<feature type="domain" description="Response regulatory" evidence="8">
    <location>
        <begin position="6"/>
        <end position="120"/>
    </location>
</feature>
<keyword evidence="4 7" id="KW-0238">DNA-binding</keyword>
<dbReference type="SMART" id="SM00448">
    <property type="entry name" value="REC"/>
    <property type="match status" value="1"/>
</dbReference>
<keyword evidence="3" id="KW-0805">Transcription regulation</keyword>
<protein>
    <submittedName>
        <fullName evidence="10">Two component transcriptional regulator, winged helix family</fullName>
    </submittedName>
</protein>
<dbReference type="InterPro" id="IPR039420">
    <property type="entry name" value="WalR-like"/>
</dbReference>
<evidence type="ECO:0000259" key="9">
    <source>
        <dbReference type="PROSITE" id="PS51755"/>
    </source>
</evidence>
<evidence type="ECO:0000256" key="6">
    <source>
        <dbReference type="PROSITE-ProRule" id="PRU00169"/>
    </source>
</evidence>
<dbReference type="PANTHER" id="PTHR48111:SF21">
    <property type="entry name" value="DNA-BINDING DUAL MASTER TRANSCRIPTIONAL REGULATOR RPAA"/>
    <property type="match status" value="1"/>
</dbReference>
<dbReference type="InterPro" id="IPR001867">
    <property type="entry name" value="OmpR/PhoB-type_DNA-bd"/>
</dbReference>
<dbReference type="InterPro" id="IPR001789">
    <property type="entry name" value="Sig_transdc_resp-reg_receiver"/>
</dbReference>
<evidence type="ECO:0000313" key="11">
    <source>
        <dbReference type="Proteomes" id="UP000002318"/>
    </source>
</evidence>
<gene>
    <name evidence="10" type="ordered locus">Spirs_1050</name>
</gene>
<dbReference type="GO" id="GO:0000976">
    <property type="term" value="F:transcription cis-regulatory region binding"/>
    <property type="evidence" value="ECO:0007669"/>
    <property type="project" value="TreeGrafter"/>
</dbReference>
<evidence type="ECO:0000256" key="7">
    <source>
        <dbReference type="PROSITE-ProRule" id="PRU01091"/>
    </source>
</evidence>
<dbReference type="AlphaFoldDB" id="E1R0T4"/>
<dbReference type="OrthoDB" id="341603at2"/>
<dbReference type="HOGENOM" id="CLU_000445_30_4_12"/>
<feature type="modified residue" description="4-aspartylphosphate" evidence="6">
    <location>
        <position position="55"/>
    </location>
</feature>
<dbReference type="SUPFAM" id="SSF46894">
    <property type="entry name" value="C-terminal effector domain of the bipartite response regulators"/>
    <property type="match status" value="1"/>
</dbReference>
<dbReference type="GO" id="GO:0005829">
    <property type="term" value="C:cytosol"/>
    <property type="evidence" value="ECO:0007669"/>
    <property type="project" value="TreeGrafter"/>
</dbReference>
<reference evidence="10 11" key="1">
    <citation type="journal article" date="2010" name="Stand. Genomic Sci.">
        <title>Complete genome sequence of Spirochaeta smaragdinae type strain (SEBR 4228).</title>
        <authorList>
            <person name="Mavromatis K."/>
            <person name="Yasawong M."/>
            <person name="Chertkov O."/>
            <person name="Lapidus A."/>
            <person name="Lucas S."/>
            <person name="Nolan M."/>
            <person name="Del Rio T.G."/>
            <person name="Tice H."/>
            <person name="Cheng J.F."/>
            <person name="Pitluck S."/>
            <person name="Liolios K."/>
            <person name="Ivanova N."/>
            <person name="Tapia R."/>
            <person name="Han C."/>
            <person name="Bruce D."/>
            <person name="Goodwin L."/>
            <person name="Pati A."/>
            <person name="Chen A."/>
            <person name="Palaniappan K."/>
            <person name="Land M."/>
            <person name="Hauser L."/>
            <person name="Chang Y.J."/>
            <person name="Jeffries C.D."/>
            <person name="Detter J.C."/>
            <person name="Rohde M."/>
            <person name="Brambilla E."/>
            <person name="Spring S."/>
            <person name="Goker M."/>
            <person name="Sikorski J."/>
            <person name="Woyke T."/>
            <person name="Bristow J."/>
            <person name="Eisen J.A."/>
            <person name="Markowitz V."/>
            <person name="Hugenholtz P."/>
            <person name="Klenk H.P."/>
            <person name="Kyrpides N.C."/>
        </authorList>
    </citation>
    <scope>NUCLEOTIDE SEQUENCE [LARGE SCALE GENOMIC DNA]</scope>
    <source>
        <strain evidence="11">DSM 11293 / JCM 15392 / SEBR 4228</strain>
    </source>
</reference>
<dbReference type="Pfam" id="PF00486">
    <property type="entry name" value="Trans_reg_C"/>
    <property type="match status" value="1"/>
</dbReference>
<dbReference type="Pfam" id="PF00072">
    <property type="entry name" value="Response_reg"/>
    <property type="match status" value="1"/>
</dbReference>
<dbReference type="SMART" id="SM00862">
    <property type="entry name" value="Trans_reg_C"/>
    <property type="match status" value="1"/>
</dbReference>
<dbReference type="RefSeq" id="WP_013253647.1">
    <property type="nucleotide sequence ID" value="NC_014364.1"/>
</dbReference>
<evidence type="ECO:0000259" key="8">
    <source>
        <dbReference type="PROSITE" id="PS50110"/>
    </source>
</evidence>
<feature type="DNA-binding region" description="OmpR/PhoB-type" evidence="7">
    <location>
        <begin position="132"/>
        <end position="231"/>
    </location>
</feature>
<evidence type="ECO:0000256" key="4">
    <source>
        <dbReference type="ARBA" id="ARBA00023125"/>
    </source>
</evidence>
<accession>E1R0T4</accession>
<dbReference type="PROSITE" id="PS50110">
    <property type="entry name" value="RESPONSE_REGULATORY"/>
    <property type="match status" value="1"/>
</dbReference>
<dbReference type="KEGG" id="ssm:Spirs_1050"/>
<feature type="domain" description="OmpR/PhoB-type" evidence="9">
    <location>
        <begin position="132"/>
        <end position="231"/>
    </location>
</feature>
<dbReference type="FunFam" id="3.40.50.2300:FF:000001">
    <property type="entry name" value="DNA-binding response regulator PhoB"/>
    <property type="match status" value="1"/>
</dbReference>
<keyword evidence="11" id="KW-1185">Reference proteome</keyword>
<dbReference type="STRING" id="573413.Spirs_1050"/>
<dbReference type="eggNOG" id="COG0745">
    <property type="taxonomic scope" value="Bacteria"/>
</dbReference>
<dbReference type="Gene3D" id="1.10.10.10">
    <property type="entry name" value="Winged helix-like DNA-binding domain superfamily/Winged helix DNA-binding domain"/>
    <property type="match status" value="1"/>
</dbReference>
<keyword evidence="2" id="KW-0902">Two-component regulatory system</keyword>
<evidence type="ECO:0000256" key="1">
    <source>
        <dbReference type="ARBA" id="ARBA00022553"/>
    </source>
</evidence>
<dbReference type="InterPro" id="IPR036388">
    <property type="entry name" value="WH-like_DNA-bd_sf"/>
</dbReference>
<dbReference type="PROSITE" id="PS51755">
    <property type="entry name" value="OMPR_PHOB"/>
    <property type="match status" value="1"/>
</dbReference>
<keyword evidence="1 6" id="KW-0597">Phosphoprotein</keyword>
<sequence length="236" mass="26463">MNEAKRIAIVDDEEALTATLAFAFRREGFEIELFHDGAAAWQHFSQRLPHLIVLDIMMPKMDGLTLCKLLRSEGMQVPIIFLSSRDDEIDRLLGFESGGDDYLSKPFSVRELLARVRAVLRRSSTVADGELPSTVDVGDLQIDVSSARCFFGDHSVPLTLTELRILLSLLELPGGIKSREQLMAAAFPEDLYANERAVDSHIKRIRKKMTALGLPYDPLETVYGMGYRFTSTGSRR</sequence>
<evidence type="ECO:0000256" key="5">
    <source>
        <dbReference type="ARBA" id="ARBA00023163"/>
    </source>
</evidence>
<dbReference type="Gene3D" id="6.10.250.690">
    <property type="match status" value="1"/>
</dbReference>
<dbReference type="CDD" id="cd00383">
    <property type="entry name" value="trans_reg_C"/>
    <property type="match status" value="1"/>
</dbReference>
<proteinExistence type="predicted"/>